<evidence type="ECO:0000313" key="11">
    <source>
        <dbReference type="EMBL" id="QWG00444.1"/>
    </source>
</evidence>
<dbReference type="PANTHER" id="PTHR30069">
    <property type="entry name" value="TONB-DEPENDENT OUTER MEMBRANE RECEPTOR"/>
    <property type="match status" value="1"/>
</dbReference>
<evidence type="ECO:0000256" key="2">
    <source>
        <dbReference type="ARBA" id="ARBA00022448"/>
    </source>
</evidence>
<evidence type="ECO:0000256" key="4">
    <source>
        <dbReference type="ARBA" id="ARBA00022692"/>
    </source>
</evidence>
<evidence type="ECO:0000256" key="3">
    <source>
        <dbReference type="ARBA" id="ARBA00022452"/>
    </source>
</evidence>
<dbReference type="PANTHER" id="PTHR30069:SF29">
    <property type="entry name" value="HEMOGLOBIN AND HEMOGLOBIN-HAPTOGLOBIN-BINDING PROTEIN 1-RELATED"/>
    <property type="match status" value="1"/>
</dbReference>
<comment type="similarity">
    <text evidence="8">Belongs to the TonB-dependent receptor family.</text>
</comment>
<evidence type="ECO:0000256" key="8">
    <source>
        <dbReference type="PROSITE-ProRule" id="PRU01360"/>
    </source>
</evidence>
<evidence type="ECO:0000256" key="5">
    <source>
        <dbReference type="ARBA" id="ARBA00022729"/>
    </source>
</evidence>
<organism evidence="11 12">
    <name type="scientific">Flammeovirga yaeyamensis</name>
    <dbReference type="NCBI Taxonomy" id="367791"/>
    <lineage>
        <taxon>Bacteria</taxon>
        <taxon>Pseudomonadati</taxon>
        <taxon>Bacteroidota</taxon>
        <taxon>Cytophagia</taxon>
        <taxon>Cytophagales</taxon>
        <taxon>Flammeovirgaceae</taxon>
        <taxon>Flammeovirga</taxon>
    </lineage>
</organism>
<evidence type="ECO:0000256" key="1">
    <source>
        <dbReference type="ARBA" id="ARBA00004571"/>
    </source>
</evidence>
<dbReference type="Gene3D" id="2.170.130.10">
    <property type="entry name" value="TonB-dependent receptor, plug domain"/>
    <property type="match status" value="1"/>
</dbReference>
<keyword evidence="2 8" id="KW-0813">Transport</keyword>
<evidence type="ECO:0000259" key="10">
    <source>
        <dbReference type="Pfam" id="PF07715"/>
    </source>
</evidence>
<dbReference type="InterPro" id="IPR012910">
    <property type="entry name" value="Plug_dom"/>
</dbReference>
<protein>
    <submittedName>
        <fullName evidence="11">TonB-dependent receptor plug domain-containing protein</fullName>
    </submittedName>
</protein>
<dbReference type="RefSeq" id="WP_169663154.1">
    <property type="nucleotide sequence ID" value="NZ_CP076132.1"/>
</dbReference>
<dbReference type="AlphaFoldDB" id="A0AAX1MYS6"/>
<dbReference type="PROSITE" id="PS52016">
    <property type="entry name" value="TONB_DEPENDENT_REC_3"/>
    <property type="match status" value="1"/>
</dbReference>
<keyword evidence="6 8" id="KW-0472">Membrane</keyword>
<dbReference type="GO" id="GO:0009279">
    <property type="term" value="C:cell outer membrane"/>
    <property type="evidence" value="ECO:0007669"/>
    <property type="project" value="UniProtKB-SubCell"/>
</dbReference>
<dbReference type="SUPFAM" id="SSF56935">
    <property type="entry name" value="Porins"/>
    <property type="match status" value="1"/>
</dbReference>
<dbReference type="KEGG" id="fya:KMW28_12350"/>
<dbReference type="Pfam" id="PF07715">
    <property type="entry name" value="Plug"/>
    <property type="match status" value="1"/>
</dbReference>
<reference evidence="11 12" key="1">
    <citation type="submission" date="2021-05" db="EMBL/GenBank/DDBJ databases">
        <title>Comparative genomic studies on the polysaccharide-degrading batcterial strains of the Flammeovirga genus.</title>
        <authorList>
            <person name="Zewei F."/>
            <person name="Zheng Z."/>
            <person name="Yu L."/>
            <person name="Ruyue G."/>
            <person name="Yanhong M."/>
            <person name="Yuanyuan C."/>
            <person name="Jingyan G."/>
            <person name="Wenjun H."/>
        </authorList>
    </citation>
    <scope>NUCLEOTIDE SEQUENCE [LARGE SCALE GENOMIC DNA]</scope>
    <source>
        <strain evidence="11 12">NBRC:100898</strain>
    </source>
</reference>
<feature type="domain" description="TonB-dependent receptor plug" evidence="10">
    <location>
        <begin position="47"/>
        <end position="148"/>
    </location>
</feature>
<feature type="chain" id="PRO_5044004682" evidence="9">
    <location>
        <begin position="20"/>
        <end position="623"/>
    </location>
</feature>
<evidence type="ECO:0000256" key="7">
    <source>
        <dbReference type="ARBA" id="ARBA00023237"/>
    </source>
</evidence>
<dbReference type="Proteomes" id="UP000678679">
    <property type="component" value="Chromosome 1"/>
</dbReference>
<keyword evidence="11" id="KW-0675">Receptor</keyword>
<name>A0AAX1MYS6_9BACT</name>
<evidence type="ECO:0000256" key="6">
    <source>
        <dbReference type="ARBA" id="ARBA00023136"/>
    </source>
</evidence>
<keyword evidence="3 8" id="KW-1134">Transmembrane beta strand</keyword>
<dbReference type="EMBL" id="CP076132">
    <property type="protein sequence ID" value="QWG00444.1"/>
    <property type="molecule type" value="Genomic_DNA"/>
</dbReference>
<dbReference type="InterPro" id="IPR037066">
    <property type="entry name" value="Plug_dom_sf"/>
</dbReference>
<dbReference type="InterPro" id="IPR036942">
    <property type="entry name" value="Beta-barrel_TonB_sf"/>
</dbReference>
<gene>
    <name evidence="11" type="ORF">KMW28_12350</name>
</gene>
<proteinExistence type="inferred from homology"/>
<dbReference type="Gene3D" id="2.40.170.20">
    <property type="entry name" value="TonB-dependent receptor, beta-barrel domain"/>
    <property type="match status" value="1"/>
</dbReference>
<dbReference type="InterPro" id="IPR039426">
    <property type="entry name" value="TonB-dep_rcpt-like"/>
</dbReference>
<evidence type="ECO:0000256" key="9">
    <source>
        <dbReference type="SAM" id="SignalP"/>
    </source>
</evidence>
<keyword evidence="4 8" id="KW-0812">Transmembrane</keyword>
<dbReference type="GO" id="GO:0015344">
    <property type="term" value="F:siderophore uptake transmembrane transporter activity"/>
    <property type="evidence" value="ECO:0007669"/>
    <property type="project" value="TreeGrafter"/>
</dbReference>
<feature type="signal peptide" evidence="9">
    <location>
        <begin position="1"/>
        <end position="19"/>
    </location>
</feature>
<accession>A0AAX1MYS6</accession>
<keyword evidence="7 8" id="KW-0998">Cell outer membrane</keyword>
<keyword evidence="12" id="KW-1185">Reference proteome</keyword>
<keyword evidence="5 9" id="KW-0732">Signal</keyword>
<dbReference type="GO" id="GO:0044718">
    <property type="term" value="P:siderophore transmembrane transport"/>
    <property type="evidence" value="ECO:0007669"/>
    <property type="project" value="TreeGrafter"/>
</dbReference>
<evidence type="ECO:0000313" key="12">
    <source>
        <dbReference type="Proteomes" id="UP000678679"/>
    </source>
</evidence>
<sequence length="623" mass="71447">MIKRIITLVFLFAHVSLFAQDEYQLPDRELNEVEITAKTMKYYSQGAHIQSFDSATIQLNNDNTLASFLRDHSSAYIREYGAPGQLTTVSLRGTSPENTAIIWNGINLNSLTLGQLDMSSVNIFYFDNMDLHYGSGAAQYGSGAVGGTIILDGQPTYRKNSNAQVEYSTGSFGQQFIGVKAELVSKKWRNKITALYQKSDNDYTFTNRSIIDTIEKQNNAGFWHKGILYQSSFKPTDNQEVNAKLWYTEEQRDIQPSMANNNNPLTYNSMSNSNFRGVLDYKYTSSNWVHLGRVAFIKDNQYSFGSFIGTERIQGEYSAETSIKKINFKGGVNAMHIWPNVSTYPENTQETRASAYVALRYDFNNRLNISTLLRQTIVTGYSAPFTPSLSLAYKVVGSEKNYLNLKSSIARSYRVPTLNERYWGENANPNIRPEDGYNFDLGYQFIHHFKHFSLESNTSLFYIKMYDRIEWVPEDPTYARNIKNSLSQGIETDINFNNNYSEAALKWMGKLAYSFTDAKNLDSDKQLIYVPNHLFKTSFQLGFKGWVWEINTLFTGERTTTDDYDIMPSYNVINSSLRKAITINKIKTVICFKVNNLLDEEYQNYKNYSMPGRNYTFKINFSI</sequence>
<comment type="subcellular location">
    <subcellularLocation>
        <location evidence="1 8">Cell outer membrane</location>
        <topology evidence="1 8">Multi-pass membrane protein</topology>
    </subcellularLocation>
</comment>